<proteinExistence type="predicted"/>
<protein>
    <submittedName>
        <fullName evidence="3">Uncharacterized protein LOC113472656</fullName>
    </submittedName>
</protein>
<dbReference type="PaxDb" id="121845-A0A3Q0JIP0"/>
<evidence type="ECO:0000259" key="1">
    <source>
        <dbReference type="Pfam" id="PF09588"/>
    </source>
</evidence>
<dbReference type="CDD" id="cd22343">
    <property type="entry name" value="PDDEXK_lambda_exonuclease-like"/>
    <property type="match status" value="1"/>
</dbReference>
<sequence>MSVVEISEEEIQDFKKSIADELRGRNVKCMFLSQIDGSSSISIHHLILEFKKNGGDFEEFLNFCQSKMTESECRGVRDSTLSQSASYLWFEYRYGRVTASKLFEASRCTTENGTLVNTILGASKIRDSKAMERGRKLEGIVMKQLERTWGQIAPSGLVLDKEYPIFGASPDGVTNTHVVEIKCPMSDKTFPSYFASGLTKPAPKYEAQIMLQMLFCLKDKAIYSVAHPDFESSGKITTLEVPFDAVLCADLMERAQEFWKKYIFTKLLSQ</sequence>
<reference evidence="3" key="1">
    <citation type="submission" date="2025-08" db="UniProtKB">
        <authorList>
            <consortium name="RefSeq"/>
        </authorList>
    </citation>
    <scope>IDENTIFICATION</scope>
</reference>
<dbReference type="SUPFAM" id="SSF52980">
    <property type="entry name" value="Restriction endonuclease-like"/>
    <property type="match status" value="1"/>
</dbReference>
<dbReference type="InterPro" id="IPR011604">
    <property type="entry name" value="PDDEXK-like_dom_sf"/>
</dbReference>
<dbReference type="AlphaFoldDB" id="A0A3Q0JIP0"/>
<dbReference type="GeneID" id="113472656"/>
<dbReference type="KEGG" id="dci:113472656"/>
<dbReference type="Proteomes" id="UP000079169">
    <property type="component" value="Unplaced"/>
</dbReference>
<dbReference type="Pfam" id="PF09588">
    <property type="entry name" value="YqaJ"/>
    <property type="match status" value="1"/>
</dbReference>
<dbReference type="PANTHER" id="PTHR39953:SF1">
    <property type="entry name" value="RE54151P"/>
    <property type="match status" value="1"/>
</dbReference>
<gene>
    <name evidence="3" type="primary">LOC113472656</name>
</gene>
<evidence type="ECO:0000313" key="3">
    <source>
        <dbReference type="RefSeq" id="XP_026688254.1"/>
    </source>
</evidence>
<evidence type="ECO:0000313" key="2">
    <source>
        <dbReference type="Proteomes" id="UP000079169"/>
    </source>
</evidence>
<dbReference type="Gene3D" id="3.90.320.10">
    <property type="match status" value="1"/>
</dbReference>
<dbReference type="GO" id="GO:0006281">
    <property type="term" value="P:DNA repair"/>
    <property type="evidence" value="ECO:0007669"/>
    <property type="project" value="UniProtKB-ARBA"/>
</dbReference>
<name>A0A3Q0JIP0_DIACI</name>
<dbReference type="RefSeq" id="XP_026688254.1">
    <property type="nucleotide sequence ID" value="XM_026832453.1"/>
</dbReference>
<dbReference type="InterPro" id="IPR019080">
    <property type="entry name" value="YqaJ_viral_recombinase"/>
</dbReference>
<keyword evidence="2" id="KW-1185">Reference proteome</keyword>
<dbReference type="InterPro" id="IPR011335">
    <property type="entry name" value="Restrct_endonuc-II-like"/>
</dbReference>
<feature type="domain" description="YqaJ viral recombinase" evidence="1">
    <location>
        <begin position="89"/>
        <end position="214"/>
    </location>
</feature>
<accession>A0A3Q0JIP0</accession>
<organism evidence="2 3">
    <name type="scientific">Diaphorina citri</name>
    <name type="common">Asian citrus psyllid</name>
    <dbReference type="NCBI Taxonomy" id="121845"/>
    <lineage>
        <taxon>Eukaryota</taxon>
        <taxon>Metazoa</taxon>
        <taxon>Ecdysozoa</taxon>
        <taxon>Arthropoda</taxon>
        <taxon>Hexapoda</taxon>
        <taxon>Insecta</taxon>
        <taxon>Pterygota</taxon>
        <taxon>Neoptera</taxon>
        <taxon>Paraneoptera</taxon>
        <taxon>Hemiptera</taxon>
        <taxon>Sternorrhyncha</taxon>
        <taxon>Psylloidea</taxon>
        <taxon>Psyllidae</taxon>
        <taxon>Diaphorininae</taxon>
        <taxon>Diaphorina</taxon>
    </lineage>
</organism>
<dbReference type="PANTHER" id="PTHR39953">
    <property type="entry name" value="RE54151P"/>
    <property type="match status" value="1"/>
</dbReference>